<evidence type="ECO:0000313" key="2">
    <source>
        <dbReference type="Proteomes" id="UP000270094"/>
    </source>
</evidence>
<organism evidence="1 2">
    <name type="scientific">Strongylus vulgaris</name>
    <name type="common">Blood worm</name>
    <dbReference type="NCBI Taxonomy" id="40348"/>
    <lineage>
        <taxon>Eukaryota</taxon>
        <taxon>Metazoa</taxon>
        <taxon>Ecdysozoa</taxon>
        <taxon>Nematoda</taxon>
        <taxon>Chromadorea</taxon>
        <taxon>Rhabditida</taxon>
        <taxon>Rhabditina</taxon>
        <taxon>Rhabditomorpha</taxon>
        <taxon>Strongyloidea</taxon>
        <taxon>Strongylidae</taxon>
        <taxon>Strongylus</taxon>
    </lineage>
</organism>
<keyword evidence="2" id="KW-1185">Reference proteome</keyword>
<proteinExistence type="predicted"/>
<dbReference type="EMBL" id="UYYB01124389">
    <property type="protein sequence ID" value="VDM83646.1"/>
    <property type="molecule type" value="Genomic_DNA"/>
</dbReference>
<dbReference type="AlphaFoldDB" id="A0A3P7JJK7"/>
<accession>A0A3P7JJK7</accession>
<evidence type="ECO:0000313" key="1">
    <source>
        <dbReference type="EMBL" id="VDM83646.1"/>
    </source>
</evidence>
<gene>
    <name evidence="1" type="ORF">SVUK_LOCUS18644</name>
</gene>
<name>A0A3P7JJK7_STRVU</name>
<reference evidence="1 2" key="1">
    <citation type="submission" date="2018-11" db="EMBL/GenBank/DDBJ databases">
        <authorList>
            <consortium name="Pathogen Informatics"/>
        </authorList>
    </citation>
    <scope>NUCLEOTIDE SEQUENCE [LARGE SCALE GENOMIC DNA]</scope>
</reference>
<protein>
    <submittedName>
        <fullName evidence="1">Uncharacterized protein</fullName>
    </submittedName>
</protein>
<sequence>MLRVAADHVGELFQVISLIECFIDEPDWFKCDFFNKLNEHRFKPSLGNFWRFQS</sequence>
<dbReference type="Proteomes" id="UP000270094">
    <property type="component" value="Unassembled WGS sequence"/>
</dbReference>